<gene>
    <name evidence="2" type="ORF">ODALV1_LOCUS29408</name>
</gene>
<dbReference type="EMBL" id="CAXLJM020000151">
    <property type="protein sequence ID" value="CAL8143267.1"/>
    <property type="molecule type" value="Genomic_DNA"/>
</dbReference>
<keyword evidence="3" id="KW-1185">Reference proteome</keyword>
<evidence type="ECO:0000313" key="3">
    <source>
        <dbReference type="Proteomes" id="UP001642540"/>
    </source>
</evidence>
<evidence type="ECO:0000259" key="1">
    <source>
        <dbReference type="PROSITE" id="PS50097"/>
    </source>
</evidence>
<proteinExistence type="predicted"/>
<evidence type="ECO:0000313" key="2">
    <source>
        <dbReference type="EMBL" id="CAL8143267.1"/>
    </source>
</evidence>
<dbReference type="InterPro" id="IPR011333">
    <property type="entry name" value="SKP1/BTB/POZ_sf"/>
</dbReference>
<accession>A0ABP1S3L7</accession>
<dbReference type="Gene3D" id="3.30.710.10">
    <property type="entry name" value="Potassium Channel Kv1.1, Chain A"/>
    <property type="match status" value="1"/>
</dbReference>
<dbReference type="Proteomes" id="UP001642540">
    <property type="component" value="Unassembled WGS sequence"/>
</dbReference>
<protein>
    <recommendedName>
        <fullName evidence="1">BTB domain-containing protein</fullName>
    </recommendedName>
</protein>
<name>A0ABP1S3L7_9HEXA</name>
<sequence>MASAVTRKAYLLKTGEARLQFVGSPPSKNSERALIFTADSENFICIPDETYDTDQIQFVAREIQKATGLDKIKPKIEMYGKYDTFFQTPRVYTVILFPQEFEKSLSGILPEARIRIKGTYKVLRQFRDFVEPFSPPPLSSTVSASPRPSLEALRLASIARICSNRLLLASEIRRNHAEPARIATEPRIDPIIPRLVERYVSANNSLIRWTPFDDQVYDFRVEGVELKENATYEGFQGLEKLAEYYNSHGLTTAKLTYSVILEWKEFEGRNDGFEASTLEKLFDGKPLADCVIKAANGVEFECHRNILGVNSDVLLTMFEVGMTESKTHLIDMKDVSEEGVKMMLDYLYGRNLHLEGRTEGDILEVLKASHKYNISKLESIISQFLLYKPMDWFSMDGVLDFYFFVKNVDALSNFADKLKAGIKGNTKKFSASATYQKWMEKEPNAAAQFVLQLFETDEQNVADVNLVVDISDDD</sequence>
<dbReference type="SMART" id="SM00225">
    <property type="entry name" value="BTB"/>
    <property type="match status" value="1"/>
</dbReference>
<dbReference type="SUPFAM" id="SSF54695">
    <property type="entry name" value="POZ domain"/>
    <property type="match status" value="1"/>
</dbReference>
<dbReference type="CDD" id="cd18186">
    <property type="entry name" value="BTB_POZ_ZBTB_KLHL-like"/>
    <property type="match status" value="1"/>
</dbReference>
<dbReference type="PROSITE" id="PS50097">
    <property type="entry name" value="BTB"/>
    <property type="match status" value="1"/>
</dbReference>
<reference evidence="2 3" key="1">
    <citation type="submission" date="2024-08" db="EMBL/GenBank/DDBJ databases">
        <authorList>
            <person name="Cucini C."/>
            <person name="Frati F."/>
        </authorList>
    </citation>
    <scope>NUCLEOTIDE SEQUENCE [LARGE SCALE GENOMIC DNA]</scope>
</reference>
<organism evidence="2 3">
    <name type="scientific">Orchesella dallaii</name>
    <dbReference type="NCBI Taxonomy" id="48710"/>
    <lineage>
        <taxon>Eukaryota</taxon>
        <taxon>Metazoa</taxon>
        <taxon>Ecdysozoa</taxon>
        <taxon>Arthropoda</taxon>
        <taxon>Hexapoda</taxon>
        <taxon>Collembola</taxon>
        <taxon>Entomobryomorpha</taxon>
        <taxon>Entomobryoidea</taxon>
        <taxon>Orchesellidae</taxon>
        <taxon>Orchesellinae</taxon>
        <taxon>Orchesella</taxon>
    </lineage>
</organism>
<dbReference type="InterPro" id="IPR000210">
    <property type="entry name" value="BTB/POZ_dom"/>
</dbReference>
<comment type="caution">
    <text evidence="2">The sequence shown here is derived from an EMBL/GenBank/DDBJ whole genome shotgun (WGS) entry which is preliminary data.</text>
</comment>
<dbReference type="Pfam" id="PF00651">
    <property type="entry name" value="BTB"/>
    <property type="match status" value="1"/>
</dbReference>
<feature type="domain" description="BTB" evidence="1">
    <location>
        <begin position="288"/>
        <end position="356"/>
    </location>
</feature>
<dbReference type="PANTHER" id="PTHR24413">
    <property type="entry name" value="SPECKLE-TYPE POZ PROTEIN"/>
    <property type="match status" value="1"/>
</dbReference>